<proteinExistence type="predicted"/>
<sequence length="220" mass="25492">MSGRAKYQRANVYDAVDGKYTKRKYEKHDPAEPDTIAPDDPWRDDVKVVRVRTAAPPDEVLAENVKFQVPIPIKDRDSFASSSQLPDSDLLKALHYYTAHVVSTKKPIELLSMENDAYETLKLIRNQRLETGWNNLQQSMDCTALLSLGALIEDWIEEFIDGNAFKMYMERKEEKKKRKKRKSAKFAKETPKKLREEIIEDELIDEIIDSNSDIEEINDI</sequence>
<evidence type="ECO:0000256" key="1">
    <source>
        <dbReference type="SAM" id="MobiDB-lite"/>
    </source>
</evidence>
<accession>A0A1B2JH21</accession>
<gene>
    <name evidence="2" type="primary">RRN10</name>
    <name evidence="2" type="ORF">ATY40_BA7504897</name>
</gene>
<protein>
    <submittedName>
        <fullName evidence="2">BA75_04897T0</fullName>
    </submittedName>
</protein>
<dbReference type="Proteomes" id="UP000094565">
    <property type="component" value="Chromosome 4"/>
</dbReference>
<dbReference type="InterPro" id="IPR022793">
    <property type="entry name" value="Rrn10"/>
</dbReference>
<dbReference type="EMBL" id="CP014587">
    <property type="protein sequence ID" value="ANZ77336.1"/>
    <property type="molecule type" value="Genomic_DNA"/>
</dbReference>
<evidence type="ECO:0000313" key="2">
    <source>
        <dbReference type="EMBL" id="ANZ77336.1"/>
    </source>
</evidence>
<dbReference type="AlphaFoldDB" id="A0A1B2JH21"/>
<organism evidence="2 3">
    <name type="scientific">Komagataella pastoris</name>
    <name type="common">Yeast</name>
    <name type="synonym">Pichia pastoris</name>
    <dbReference type="NCBI Taxonomy" id="4922"/>
    <lineage>
        <taxon>Eukaryota</taxon>
        <taxon>Fungi</taxon>
        <taxon>Dikarya</taxon>
        <taxon>Ascomycota</taxon>
        <taxon>Saccharomycotina</taxon>
        <taxon>Pichiomycetes</taxon>
        <taxon>Pichiales</taxon>
        <taxon>Pichiaceae</taxon>
        <taxon>Komagataella</taxon>
    </lineage>
</organism>
<dbReference type="GO" id="GO:0006360">
    <property type="term" value="P:transcription by RNA polymerase I"/>
    <property type="evidence" value="ECO:0007669"/>
    <property type="project" value="InterPro"/>
</dbReference>
<dbReference type="OrthoDB" id="2565191at2759"/>
<dbReference type="PANTHER" id="PTHR28054:SF1">
    <property type="entry name" value="RNA POLYMERASE I-SPECIFIC TRANSCRIPTION INITIATION FACTOR RRN10"/>
    <property type="match status" value="1"/>
</dbReference>
<dbReference type="PANTHER" id="PTHR28054">
    <property type="entry name" value="RNA POLYMERASE I-SPECIFIC TRANSCRIPTION INITIATION FACTOR RRN10"/>
    <property type="match status" value="1"/>
</dbReference>
<evidence type="ECO:0000313" key="3">
    <source>
        <dbReference type="Proteomes" id="UP000094565"/>
    </source>
</evidence>
<name>A0A1B2JH21_PICPA</name>
<keyword evidence="3" id="KW-1185">Reference proteome</keyword>
<feature type="region of interest" description="Disordered" evidence="1">
    <location>
        <begin position="22"/>
        <end position="41"/>
    </location>
</feature>
<reference evidence="2 3" key="1">
    <citation type="submission" date="2016-02" db="EMBL/GenBank/DDBJ databases">
        <title>Comparative genomic and transcriptomic foundation for Pichia pastoris.</title>
        <authorList>
            <person name="Love K.R."/>
            <person name="Shah K.A."/>
            <person name="Whittaker C.A."/>
            <person name="Wu J."/>
            <person name="Bartlett M.C."/>
            <person name="Ma D."/>
            <person name="Leeson R.L."/>
            <person name="Priest M."/>
            <person name="Young S.K."/>
            <person name="Love J.C."/>
        </authorList>
    </citation>
    <scope>NUCLEOTIDE SEQUENCE [LARGE SCALE GENOMIC DNA]</scope>
    <source>
        <strain evidence="2 3">ATCC 28485</strain>
    </source>
</reference>